<feature type="compositionally biased region" description="Basic and acidic residues" evidence="2">
    <location>
        <begin position="9"/>
        <end position="22"/>
    </location>
</feature>
<feature type="compositionally biased region" description="Basic and acidic residues" evidence="2">
    <location>
        <begin position="1138"/>
        <end position="1150"/>
    </location>
</feature>
<evidence type="ECO:0008006" key="10">
    <source>
        <dbReference type="Google" id="ProtNLM"/>
    </source>
</evidence>
<feature type="coiled-coil region" evidence="1">
    <location>
        <begin position="722"/>
        <end position="749"/>
    </location>
</feature>
<evidence type="ECO:0000259" key="6">
    <source>
        <dbReference type="Pfam" id="PF26189"/>
    </source>
</evidence>
<protein>
    <recommendedName>
        <fullName evidence="10">Nephrocystin-4</fullName>
    </recommendedName>
</protein>
<keyword evidence="1" id="KW-0175">Coiled coil</keyword>
<sequence length="1711" mass="186701">MENDEVMEEDIRYEHSDSERSSSGRSSDPSSEDEEENTPSSASNLPASKFTNEQARDEHSTGAAKEERGRGVAINELVGPLMGQIPASTGTSESSVVAWIGRMQEQKGRVLQIARDWPPKMGADSIPYKLTLLWMSGLTPPDNNRSIFECRVGVSLFDETSGAFFGNTCQGVSRPWVAAPPDVRGGAVSSCRLEQDVFFHTRVVDPKSVLVVELVAVEKNIHGVVLAEYGLGWSTISLASEARPTPPASLLPAFGLAREGAEVQLAWVKSGTPRYLMLRDLPHVAPPEQIPGCVLAYDLSRYDKIAPAMSLLRENELVTDRELVPGILRVGANGKPTRALKDAFSTIREPVIMPAAKVLLSNLRLRLPPGFHELLVTGSEPGAEGRGSAALPGPEVALAEPAGPPGGEPRSMYQLRVSVHNGRRFTSYAMCTNRLRRFPGSPDLELADTLALSGVSEDADVALVLELAFTGPLPWQTTHECDDCGPDGTCRICAQLAEPLPLAWAPFFPFDTTWRVRDGPHAVQMRGGPGAWPRDQLILDWAGTLSKQIQTGVPTLVAEFTLQTLGRVGPNLDFSEDTLSAREPYSQEHASFEPSNIPVIPLQNRRTTVTSDEARAPPATSASDRPRDSFPEGRPTLQQNPLRTREVALPRSTTAAAPKCLNPEQSTRNSSYTSTTQYTPEPLEPPRVRATSPEVLAERAARAAAEATKAAAAAAEGAGRKVREVELMANAMKEQLRALTEAVSRIESVVTSPKSKGAEEQSEASRANTKGREARKEMGRKERRIRAAVIIQKYTRRFLARRHLAHLQRAETCICELEQILPTNSKHRRESDSARFKGGLTEPSRGAAAPSRALRAQMHKAGTTAALPEEMREVLGRRESARGRDAAGARAEPVDMGLEMRDERSVNEVVVQFLAFTPGTVLRGGQPKSVYFTFQLYDFPPCTTETVPLSPAARAPGEPILLANGSPNPSNLLYKYRIEEAPAAARERRAHFVDYLRSKSLSVDVWDGDSMLQVGTVSVALAGLLRQGREVAEVLCDCHVELTSADVGGANSGDATTLDQTTGKILIRLVNMGRHPAGTVGTGQDQRRRSSHVSSGDRRKKTEKVRVFPSADLVKVRLAAGDATRDTLGSSRGSAGEDSQRDALESARARKEARRARLRELLAEGSGREAPGVNNLRGWKSLPADKGRESDGDEVKRVDVLHKTAPMKGIGEEMDATAREKVLREMERSRSMRKAQVIQEKLRDSATSRRTIYPAYGELAFFEEEFRNPYGQEAVFRIECSDPEMQLIRDGQEWRDLRSVSTSNASGPMPEEDLFDKEGHLFLSPHESCRLALKYQSASFPDDTGPRFGQVSDGNGLDVGGAEGGPNESRTRGGRTGHLLEDRGESDEKVVKVSLVAIKDGWPADVREVAVRFGPLVVDRTFRFYQAEHDFLKATLPLARAPPAACARSSDPRVIVSLTDSSAGASDRNLDGPNDGTGVHLKVKCGAAPETAQFYVTVYGDRYMGQLLATWRVFVHSLRRHDIGATLGQTTRSTLVVKGGHVTRHVACYCTDPRHLEIRPPELVLPAGSLTELTLAYKPTGTEKQAIRLHVVDTQSRQLVGAYMIAARTSLPQASKMFEVEVAAGTVAKKKISFTNPYPHPKLFYLSSSHPQLISFRPADVLDVPADGTRYIGLTVNGTAVRGARLEEVLIFVNDAEDKTEECLKICLKLC</sequence>
<feature type="region of interest" description="Disordered" evidence="2">
    <location>
        <begin position="1"/>
        <end position="71"/>
    </location>
</feature>
<evidence type="ECO:0000259" key="3">
    <source>
        <dbReference type="Pfam" id="PF26015"/>
    </source>
</evidence>
<dbReference type="OrthoDB" id="525524at2759"/>
<feature type="compositionally biased region" description="Basic and acidic residues" evidence="2">
    <location>
        <begin position="1183"/>
        <end position="1194"/>
    </location>
</feature>
<feature type="region of interest" description="Disordered" evidence="2">
    <location>
        <begin position="750"/>
        <end position="781"/>
    </location>
</feature>
<dbReference type="GO" id="GO:0005856">
    <property type="term" value="C:cytoskeleton"/>
    <property type="evidence" value="ECO:0007669"/>
    <property type="project" value="InterPro"/>
</dbReference>
<organism evidence="8 9">
    <name type="scientific">Klebsormidium nitens</name>
    <name type="common">Green alga</name>
    <name type="synonym">Ulothrix nitens</name>
    <dbReference type="NCBI Taxonomy" id="105231"/>
    <lineage>
        <taxon>Eukaryota</taxon>
        <taxon>Viridiplantae</taxon>
        <taxon>Streptophyta</taxon>
        <taxon>Klebsormidiophyceae</taxon>
        <taxon>Klebsormidiales</taxon>
        <taxon>Klebsormidiaceae</taxon>
        <taxon>Klebsormidium</taxon>
    </lineage>
</organism>
<dbReference type="InterPro" id="IPR029775">
    <property type="entry name" value="NPHP4"/>
</dbReference>
<dbReference type="PANTHER" id="PTHR31043">
    <property type="entry name" value="NEPHROCYSTIN-4"/>
    <property type="match status" value="1"/>
</dbReference>
<feature type="domain" description="NPHP4 Ig-like" evidence="5">
    <location>
        <begin position="1615"/>
        <end position="1706"/>
    </location>
</feature>
<feature type="region of interest" description="Disordered" evidence="2">
    <location>
        <begin position="1352"/>
        <end position="1380"/>
    </location>
</feature>
<dbReference type="EMBL" id="DF237077">
    <property type="protein sequence ID" value="GAQ82901.1"/>
    <property type="molecule type" value="Genomic_DNA"/>
</dbReference>
<dbReference type="InterPro" id="IPR058687">
    <property type="entry name" value="Ig_NPHP4_1st"/>
</dbReference>
<proteinExistence type="predicted"/>
<dbReference type="PANTHER" id="PTHR31043:SF3">
    <property type="entry name" value="NEPHROCYSTIN-4"/>
    <property type="match status" value="1"/>
</dbReference>
<dbReference type="GO" id="GO:0090090">
    <property type="term" value="P:negative regulation of canonical Wnt signaling pathway"/>
    <property type="evidence" value="ECO:0007669"/>
    <property type="project" value="InterPro"/>
</dbReference>
<evidence type="ECO:0000313" key="9">
    <source>
        <dbReference type="Proteomes" id="UP000054558"/>
    </source>
</evidence>
<accession>A0A1Y1I151</accession>
<feature type="compositionally biased region" description="Basic and acidic residues" evidence="2">
    <location>
        <begin position="54"/>
        <end position="70"/>
    </location>
</feature>
<dbReference type="Pfam" id="PF26186">
    <property type="entry name" value="NPHP4_C2_3rd"/>
    <property type="match status" value="1"/>
</dbReference>
<dbReference type="Pfam" id="PF26187">
    <property type="entry name" value="Ig_NPHP4_4th"/>
    <property type="match status" value="1"/>
</dbReference>
<dbReference type="Pfam" id="PF26189">
    <property type="entry name" value="Ig_NPHP4_2nd"/>
    <property type="match status" value="1"/>
</dbReference>
<dbReference type="STRING" id="105231.A0A1Y1I151"/>
<gene>
    <name evidence="8" type="ORF">KFL_001280210</name>
</gene>
<feature type="domain" description="NPHP4 Ig-like" evidence="7">
    <location>
        <begin position="1249"/>
        <end position="1340"/>
    </location>
</feature>
<feature type="region of interest" description="Disordered" evidence="2">
    <location>
        <begin position="1075"/>
        <end position="1106"/>
    </location>
</feature>
<dbReference type="Pfam" id="PF26015">
    <property type="entry name" value="Ig_NPH4_3rd"/>
    <property type="match status" value="1"/>
</dbReference>
<feature type="region of interest" description="Disordered" evidence="2">
    <location>
        <begin position="584"/>
        <end position="690"/>
    </location>
</feature>
<feature type="region of interest" description="Disordered" evidence="2">
    <location>
        <begin position="1125"/>
        <end position="1151"/>
    </location>
</feature>
<feature type="region of interest" description="Disordered" evidence="2">
    <location>
        <begin position="825"/>
        <end position="851"/>
    </location>
</feature>
<feature type="domain" description="NPHP4 C2-like" evidence="4">
    <location>
        <begin position="898"/>
        <end position="1043"/>
    </location>
</feature>
<feature type="domain" description="NPHP4 Ig-like" evidence="6">
    <location>
        <begin position="1422"/>
        <end position="1516"/>
    </location>
</feature>
<dbReference type="InterPro" id="IPR058686">
    <property type="entry name" value="Ig_NPHP4_3rd"/>
</dbReference>
<evidence type="ECO:0000313" key="8">
    <source>
        <dbReference type="EMBL" id="GAQ82901.1"/>
    </source>
</evidence>
<reference evidence="8 9" key="1">
    <citation type="journal article" date="2014" name="Nat. Commun.">
        <title>Klebsormidium flaccidum genome reveals primary factors for plant terrestrial adaptation.</title>
        <authorList>
            <person name="Hori K."/>
            <person name="Maruyama F."/>
            <person name="Fujisawa T."/>
            <person name="Togashi T."/>
            <person name="Yamamoto N."/>
            <person name="Seo M."/>
            <person name="Sato S."/>
            <person name="Yamada T."/>
            <person name="Mori H."/>
            <person name="Tajima N."/>
            <person name="Moriyama T."/>
            <person name="Ikeuchi M."/>
            <person name="Watanabe M."/>
            <person name="Wada H."/>
            <person name="Kobayashi K."/>
            <person name="Saito M."/>
            <person name="Masuda T."/>
            <person name="Sasaki-Sekimoto Y."/>
            <person name="Mashiguchi K."/>
            <person name="Awai K."/>
            <person name="Shimojima M."/>
            <person name="Masuda S."/>
            <person name="Iwai M."/>
            <person name="Nobusawa T."/>
            <person name="Narise T."/>
            <person name="Kondo S."/>
            <person name="Saito H."/>
            <person name="Sato R."/>
            <person name="Murakawa M."/>
            <person name="Ihara Y."/>
            <person name="Oshima-Yamada Y."/>
            <person name="Ohtaka K."/>
            <person name="Satoh M."/>
            <person name="Sonobe K."/>
            <person name="Ishii M."/>
            <person name="Ohtani R."/>
            <person name="Kanamori-Sato M."/>
            <person name="Honoki R."/>
            <person name="Miyazaki D."/>
            <person name="Mochizuki H."/>
            <person name="Umetsu J."/>
            <person name="Higashi K."/>
            <person name="Shibata D."/>
            <person name="Kamiya Y."/>
            <person name="Sato N."/>
            <person name="Nakamura Y."/>
            <person name="Tabata S."/>
            <person name="Ida S."/>
            <person name="Kurokawa K."/>
            <person name="Ohta H."/>
        </authorList>
    </citation>
    <scope>NUCLEOTIDE SEQUENCE [LARGE SCALE GENOMIC DNA]</scope>
    <source>
        <strain evidence="8 9">NIES-2285</strain>
    </source>
</reference>
<dbReference type="Pfam" id="PF26190">
    <property type="entry name" value="Ig_NPHP4_1st"/>
    <property type="match status" value="1"/>
</dbReference>
<evidence type="ECO:0000259" key="4">
    <source>
        <dbReference type="Pfam" id="PF26186"/>
    </source>
</evidence>
<keyword evidence="9" id="KW-1185">Reference proteome</keyword>
<dbReference type="InterPro" id="IPR058765">
    <property type="entry name" value="NPHP4_C2-like"/>
</dbReference>
<feature type="domain" description="NPHP4 Ig-like" evidence="3">
    <location>
        <begin position="1527"/>
        <end position="1609"/>
    </location>
</feature>
<feature type="compositionally biased region" description="Polar residues" evidence="2">
    <location>
        <begin position="42"/>
        <end position="53"/>
    </location>
</feature>
<evidence type="ECO:0000256" key="1">
    <source>
        <dbReference type="SAM" id="Coils"/>
    </source>
</evidence>
<feature type="compositionally biased region" description="Polar residues" evidence="2">
    <location>
        <begin position="663"/>
        <end position="679"/>
    </location>
</feature>
<evidence type="ECO:0000259" key="5">
    <source>
        <dbReference type="Pfam" id="PF26187"/>
    </source>
</evidence>
<evidence type="ECO:0000256" key="2">
    <source>
        <dbReference type="SAM" id="MobiDB-lite"/>
    </source>
</evidence>
<feature type="region of interest" description="Disordered" evidence="2">
    <location>
        <begin position="1169"/>
        <end position="1194"/>
    </location>
</feature>
<name>A0A1Y1I151_KLENI</name>
<dbReference type="Proteomes" id="UP000054558">
    <property type="component" value="Unassembled WGS sequence"/>
</dbReference>
<dbReference type="OMA" id="EVIMLER"/>
<feature type="compositionally biased region" description="Basic and acidic residues" evidence="2">
    <location>
        <begin position="770"/>
        <end position="780"/>
    </location>
</feature>
<dbReference type="InterPro" id="IPR058685">
    <property type="entry name" value="Ig_NPHP4_4th"/>
</dbReference>
<dbReference type="PROSITE" id="PS50096">
    <property type="entry name" value="IQ"/>
    <property type="match status" value="1"/>
</dbReference>
<evidence type="ECO:0000259" key="7">
    <source>
        <dbReference type="Pfam" id="PF26190"/>
    </source>
</evidence>
<dbReference type="InterPro" id="IPR058688">
    <property type="entry name" value="Ig_NPHP4_2nd"/>
</dbReference>
<dbReference type="GO" id="GO:0097730">
    <property type="term" value="C:non-motile cilium"/>
    <property type="evidence" value="ECO:0007669"/>
    <property type="project" value="InterPro"/>
</dbReference>